<dbReference type="InterPro" id="IPR051607">
    <property type="entry name" value="Metallo-dep_hydrolases"/>
</dbReference>
<dbReference type="EC" id="3.5.4.3" evidence="3 7"/>
<dbReference type="Gene3D" id="2.30.40.10">
    <property type="entry name" value="Urease, subunit C, domain 1"/>
    <property type="match status" value="1"/>
</dbReference>
<dbReference type="UniPathway" id="UPA00603">
    <property type="reaction ID" value="UER00660"/>
</dbReference>
<dbReference type="NCBIfam" id="NF006679">
    <property type="entry name" value="PRK09228.1"/>
    <property type="match status" value="1"/>
</dbReference>
<dbReference type="RefSeq" id="WP_126127244.1">
    <property type="nucleotide sequence ID" value="NZ_CP034464.1"/>
</dbReference>
<dbReference type="SUPFAM" id="SSF51556">
    <property type="entry name" value="Metallo-dependent hydrolases"/>
    <property type="match status" value="1"/>
</dbReference>
<comment type="similarity">
    <text evidence="2 8">Belongs to the metallo-dependent hydrolases superfamily. ATZ/TRZ family.</text>
</comment>
<evidence type="ECO:0000313" key="11">
    <source>
        <dbReference type="Proteomes" id="UP000275663"/>
    </source>
</evidence>
<dbReference type="GO" id="GO:0006147">
    <property type="term" value="P:guanine catabolic process"/>
    <property type="evidence" value="ECO:0007669"/>
    <property type="project" value="UniProtKB-UniRule"/>
</dbReference>
<protein>
    <recommendedName>
        <fullName evidence="3 7">Guanine deaminase</fullName>
        <shortName evidence="8">Guanase</shortName>
        <ecNumber evidence="3 7">3.5.4.3</ecNumber>
    </recommendedName>
    <alternativeName>
        <fullName evidence="8">Guanine aminohydrolase</fullName>
    </alternativeName>
</protein>
<dbReference type="CDD" id="cd01303">
    <property type="entry name" value="GDEase"/>
    <property type="match status" value="1"/>
</dbReference>
<dbReference type="PANTHER" id="PTHR11271">
    <property type="entry name" value="GUANINE DEAMINASE"/>
    <property type="match status" value="1"/>
</dbReference>
<gene>
    <name evidence="10" type="primary">guaD</name>
    <name evidence="10" type="ORF">EJN92_07525</name>
</gene>
<dbReference type="Gene3D" id="3.20.20.140">
    <property type="entry name" value="Metal-dependent hydrolases"/>
    <property type="match status" value="1"/>
</dbReference>
<dbReference type="SUPFAM" id="SSF51338">
    <property type="entry name" value="Composite domain of metallo-dependent hydrolases"/>
    <property type="match status" value="1"/>
</dbReference>
<comment type="function">
    <text evidence="8">Catalyzes the hydrolytic deamination of guanine, producing xanthine and ammonia.</text>
</comment>
<dbReference type="NCBIfam" id="TIGR02967">
    <property type="entry name" value="guan_deamin"/>
    <property type="match status" value="1"/>
</dbReference>
<proteinExistence type="inferred from homology"/>
<keyword evidence="11" id="KW-1185">Reference proteome</keyword>
<dbReference type="EMBL" id="CP034464">
    <property type="protein sequence ID" value="AZP11862.1"/>
    <property type="molecule type" value="Genomic_DNA"/>
</dbReference>
<dbReference type="AlphaFoldDB" id="A0A3Q9BPZ0"/>
<dbReference type="Proteomes" id="UP000275663">
    <property type="component" value="Chromosome"/>
</dbReference>
<evidence type="ECO:0000256" key="8">
    <source>
        <dbReference type="RuleBase" id="RU366009"/>
    </source>
</evidence>
<evidence type="ECO:0000256" key="5">
    <source>
        <dbReference type="ARBA" id="ARBA00022801"/>
    </source>
</evidence>
<evidence type="ECO:0000256" key="3">
    <source>
        <dbReference type="ARBA" id="ARBA00012781"/>
    </source>
</evidence>
<dbReference type="InterPro" id="IPR014311">
    <property type="entry name" value="Guanine_deaminase"/>
</dbReference>
<comment type="pathway">
    <text evidence="1 8">Purine metabolism; guanine degradation; xanthine from guanine: step 1/1.</text>
</comment>
<evidence type="ECO:0000256" key="4">
    <source>
        <dbReference type="ARBA" id="ARBA00022723"/>
    </source>
</evidence>
<name>A0A3Q9BPZ0_9BURK</name>
<dbReference type="FunFam" id="3.20.20.140:FF:000022">
    <property type="entry name" value="Guanine deaminase"/>
    <property type="match status" value="1"/>
</dbReference>
<evidence type="ECO:0000256" key="2">
    <source>
        <dbReference type="ARBA" id="ARBA00006745"/>
    </source>
</evidence>
<comment type="catalytic activity">
    <reaction evidence="8">
        <text>guanine + H2O + H(+) = xanthine + NH4(+)</text>
        <dbReference type="Rhea" id="RHEA:14665"/>
        <dbReference type="ChEBI" id="CHEBI:15377"/>
        <dbReference type="ChEBI" id="CHEBI:15378"/>
        <dbReference type="ChEBI" id="CHEBI:16235"/>
        <dbReference type="ChEBI" id="CHEBI:17712"/>
        <dbReference type="ChEBI" id="CHEBI:28938"/>
        <dbReference type="EC" id="3.5.4.3"/>
    </reaction>
</comment>
<dbReference type="InterPro" id="IPR011059">
    <property type="entry name" value="Metal-dep_hydrolase_composite"/>
</dbReference>
<comment type="cofactor">
    <cofactor evidence="8">
        <name>Zn(2+)</name>
        <dbReference type="ChEBI" id="CHEBI:29105"/>
    </cofactor>
    <text evidence="8">Binds 1 zinc ion per subunit.</text>
</comment>
<dbReference type="GO" id="GO:0008270">
    <property type="term" value="F:zinc ion binding"/>
    <property type="evidence" value="ECO:0007669"/>
    <property type="project" value="UniProtKB-UniRule"/>
</dbReference>
<evidence type="ECO:0000256" key="7">
    <source>
        <dbReference type="NCBIfam" id="TIGR02967"/>
    </source>
</evidence>
<dbReference type="GO" id="GO:0008892">
    <property type="term" value="F:guanine deaminase activity"/>
    <property type="evidence" value="ECO:0007669"/>
    <property type="project" value="UniProtKB-UniRule"/>
</dbReference>
<dbReference type="PANTHER" id="PTHR11271:SF6">
    <property type="entry name" value="GUANINE DEAMINASE"/>
    <property type="match status" value="1"/>
</dbReference>
<feature type="domain" description="Amidohydrolase-related" evidence="9">
    <location>
        <begin position="73"/>
        <end position="435"/>
    </location>
</feature>
<keyword evidence="4 8" id="KW-0479">Metal-binding</keyword>
<evidence type="ECO:0000313" key="10">
    <source>
        <dbReference type="EMBL" id="AZP11862.1"/>
    </source>
</evidence>
<organism evidence="10 11">
    <name type="scientific">Undibacterium parvum</name>
    <dbReference type="NCBI Taxonomy" id="401471"/>
    <lineage>
        <taxon>Bacteria</taxon>
        <taxon>Pseudomonadati</taxon>
        <taxon>Pseudomonadota</taxon>
        <taxon>Betaproteobacteria</taxon>
        <taxon>Burkholderiales</taxon>
        <taxon>Oxalobacteraceae</taxon>
        <taxon>Undibacterium</taxon>
    </lineage>
</organism>
<accession>A0A3Q9BPZ0</accession>
<dbReference type="GO" id="GO:0005829">
    <property type="term" value="C:cytosol"/>
    <property type="evidence" value="ECO:0007669"/>
    <property type="project" value="TreeGrafter"/>
</dbReference>
<dbReference type="Pfam" id="PF01979">
    <property type="entry name" value="Amidohydro_1"/>
    <property type="match status" value="1"/>
</dbReference>
<dbReference type="InterPro" id="IPR006680">
    <property type="entry name" value="Amidohydro-rel"/>
</dbReference>
<dbReference type="InterPro" id="IPR032466">
    <property type="entry name" value="Metal_Hydrolase"/>
</dbReference>
<keyword evidence="6 8" id="KW-0862">Zinc</keyword>
<dbReference type="OrthoDB" id="3189065at2"/>
<keyword evidence="5 8" id="KW-0378">Hydrolase</keyword>
<evidence type="ECO:0000256" key="1">
    <source>
        <dbReference type="ARBA" id="ARBA00004984"/>
    </source>
</evidence>
<reference evidence="10 11" key="1">
    <citation type="journal article" date="2011" name="Int. J. Syst. Evol. Microbiol.">
        <title>Description of Undibacterium oligocarboniphilum sp. nov., isolated from purified water, and Undibacterium pigrum strain CCUG 49012 as the type strain of Undibacterium parvum sp. nov., and emended descriptions of the genus Undibacterium and the species Undibacterium pigrum.</title>
        <authorList>
            <person name="Eder W."/>
            <person name="Wanner G."/>
            <person name="Ludwig W."/>
            <person name="Busse H.J."/>
            <person name="Ziemke-Kageler F."/>
            <person name="Lang E."/>
        </authorList>
    </citation>
    <scope>NUCLEOTIDE SEQUENCE [LARGE SCALE GENOMIC DNA]</scope>
    <source>
        <strain evidence="10 11">DSM 23061</strain>
    </source>
</reference>
<evidence type="ECO:0000256" key="6">
    <source>
        <dbReference type="ARBA" id="ARBA00022833"/>
    </source>
</evidence>
<evidence type="ECO:0000259" key="9">
    <source>
        <dbReference type="Pfam" id="PF01979"/>
    </source>
</evidence>
<dbReference type="KEGG" id="upv:EJN92_07525"/>
<sequence length="440" mass="48912">MATTESSSAAVQAYRASVLHFSNDPAFHQQAYEWHEDGLLIIQDGKVVAAGDYAQLKNSLPQTTDVQDYRGKIIMPGFIDTHIHYPQTDMIASPAAGLLPWLETYTFPTERKFSDPAHAQEVASFFLDELLRCGTTTAMVYCTVHPESVEAFFAESEARNLRMVAGKVMMDRNCPEFLRDGAETGARESENLIKKWHKRGRQLYAITPRFAPTSSDAQMQLAGELARAYPDVYLQTHVAENTEEVAWVKALYPEARSYLDVYDHYGMLRPRSMYGHCIWLDDADRTRMAETQSAVSFCPTSNLFLGSGLFDFERADAHQVSLSLATDVGGGTSFSMLQTMNEAYKVARLGGSYLPALRMFYLATLGGARSMQLEGTIGNFLPGAEADFIVLDPQATPLLARRTARTNSMEELLFALAMLGDDRTVLATYAAGQLVHQRQT</sequence>